<dbReference type="InterPro" id="IPR011105">
    <property type="entry name" value="Cell_wall_hydrolase_SleB"/>
</dbReference>
<comment type="caution">
    <text evidence="4">The sequence shown here is derived from an EMBL/GenBank/DDBJ whole genome shotgun (WGS) entry which is preliminary data.</text>
</comment>
<keyword evidence="2" id="KW-1133">Transmembrane helix</keyword>
<evidence type="ECO:0000259" key="3">
    <source>
        <dbReference type="Pfam" id="PF07486"/>
    </source>
</evidence>
<evidence type="ECO:0000256" key="1">
    <source>
        <dbReference type="SAM" id="MobiDB-lite"/>
    </source>
</evidence>
<dbReference type="InterPro" id="IPR042047">
    <property type="entry name" value="SleB_dom1"/>
</dbReference>
<dbReference type="EC" id="3.5.1.28" evidence="4"/>
<keyword evidence="4" id="KW-0378">Hydrolase</keyword>
<feature type="transmembrane region" description="Helical" evidence="2">
    <location>
        <begin position="21"/>
        <end position="46"/>
    </location>
</feature>
<organism evidence="4 5">
    <name type="scientific">Blautia caecimuris</name>
    <dbReference type="NCBI Taxonomy" id="1796615"/>
    <lineage>
        <taxon>Bacteria</taxon>
        <taxon>Bacillati</taxon>
        <taxon>Bacillota</taxon>
        <taxon>Clostridia</taxon>
        <taxon>Lachnospirales</taxon>
        <taxon>Lachnospiraceae</taxon>
        <taxon>Blautia</taxon>
    </lineage>
</organism>
<dbReference type="Proteomes" id="UP001549106">
    <property type="component" value="Unassembled WGS sequence"/>
</dbReference>
<dbReference type="Pfam" id="PF07486">
    <property type="entry name" value="Hydrolase_2"/>
    <property type="match status" value="1"/>
</dbReference>
<evidence type="ECO:0000313" key="4">
    <source>
        <dbReference type="EMBL" id="MET3750431.1"/>
    </source>
</evidence>
<dbReference type="Gene3D" id="1.10.10.2520">
    <property type="entry name" value="Cell wall hydrolase SleB, domain 1"/>
    <property type="match status" value="1"/>
</dbReference>
<feature type="domain" description="Cell wall hydrolase SleB" evidence="3">
    <location>
        <begin position="168"/>
        <end position="274"/>
    </location>
</feature>
<reference evidence="4 5" key="1">
    <citation type="submission" date="2024-06" db="EMBL/GenBank/DDBJ databases">
        <title>Genomic Encyclopedia of Type Strains, Phase IV (KMG-IV): sequencing the most valuable type-strain genomes for metagenomic binning, comparative biology and taxonomic classification.</title>
        <authorList>
            <person name="Goeker M."/>
        </authorList>
    </citation>
    <scope>NUCLEOTIDE SEQUENCE [LARGE SCALE GENOMIC DNA]</scope>
    <source>
        <strain evidence="4 5">DSM 29492</strain>
    </source>
</reference>
<protein>
    <submittedName>
        <fullName evidence="4">N-acetylmuramoyl-L-alanine amidase</fullName>
        <ecNumber evidence="4">3.5.1.28</ecNumber>
    </submittedName>
</protein>
<feature type="compositionally biased region" description="Basic and acidic residues" evidence="1">
    <location>
        <begin position="281"/>
        <end position="298"/>
    </location>
</feature>
<feature type="region of interest" description="Disordered" evidence="1">
    <location>
        <begin position="277"/>
        <end position="318"/>
    </location>
</feature>
<keyword evidence="2" id="KW-0812">Transmembrane</keyword>
<proteinExistence type="predicted"/>
<sequence length="318" mass="34752">MRNRKVSQNHELQKGNKTTGNASVHGFLSLSVCALAAVGVLAGGIVTGSDREHKVYAASEAESTYDFSEGTDYELPTGIAGVVSGLSATPAEGSDIYRIGTSCEHVVVGQRVQRVGKSAEGIDLSESMAAAVNDFDSRMVSMSSSATMMSDEDYQNLLQIVEAEAGTEDIKGRVLVANVIMNRVKHPEFPDTVTDVIWEYDNGVPQFSPVADGRINEVTVTEETKEAVRQALEGTDYSQGALFFIQKSAAEKHNIAWFEKDLVKLFKHGVHEFYTYPEEAPADKKSSEKQNTEKSEKNKKNKKNKKSDSDLVQMVKAE</sequence>
<gene>
    <name evidence="4" type="ORF">ABID24_001680</name>
</gene>
<name>A0ABV2M213_9FIRM</name>
<dbReference type="GO" id="GO:0008745">
    <property type="term" value="F:N-acetylmuramoyl-L-alanine amidase activity"/>
    <property type="evidence" value="ECO:0007669"/>
    <property type="project" value="UniProtKB-EC"/>
</dbReference>
<accession>A0ABV2M213</accession>
<dbReference type="EMBL" id="JBEPMJ010000010">
    <property type="protein sequence ID" value="MET3750431.1"/>
    <property type="molecule type" value="Genomic_DNA"/>
</dbReference>
<keyword evidence="2" id="KW-0472">Membrane</keyword>
<evidence type="ECO:0000256" key="2">
    <source>
        <dbReference type="SAM" id="Phobius"/>
    </source>
</evidence>
<keyword evidence="5" id="KW-1185">Reference proteome</keyword>
<dbReference type="RefSeq" id="WP_022067166.1">
    <property type="nucleotide sequence ID" value="NZ_BAABXN010000001.1"/>
</dbReference>
<evidence type="ECO:0000313" key="5">
    <source>
        <dbReference type="Proteomes" id="UP001549106"/>
    </source>
</evidence>